<dbReference type="Proteomes" id="UP001632038">
    <property type="component" value="Unassembled WGS sequence"/>
</dbReference>
<keyword evidence="9" id="KW-1185">Reference proteome</keyword>
<dbReference type="InterPro" id="IPR039261">
    <property type="entry name" value="FNR_nucleotide-bd"/>
</dbReference>
<evidence type="ECO:0000256" key="5">
    <source>
        <dbReference type="ARBA" id="ARBA00023002"/>
    </source>
</evidence>
<dbReference type="EMBL" id="JAVIJP010000002">
    <property type="protein sequence ID" value="KAL3655376.1"/>
    <property type="molecule type" value="Genomic_DNA"/>
</dbReference>
<comment type="cofactor">
    <cofactor evidence="1">
        <name>FAD</name>
        <dbReference type="ChEBI" id="CHEBI:57692"/>
    </cofactor>
</comment>
<name>A0ABD3EQ33_9LAMI</name>
<dbReference type="SUPFAM" id="SSF52343">
    <property type="entry name" value="Ferredoxin reductase-like, C-terminal NADP-linked domain"/>
    <property type="match status" value="1"/>
</dbReference>
<protein>
    <recommendedName>
        <fullName evidence="7">Oxidoreductase FAD/NAD(P)-binding domain-containing protein</fullName>
    </recommendedName>
</protein>
<keyword evidence="4" id="KW-0521">NADP</keyword>
<dbReference type="InterPro" id="IPR015701">
    <property type="entry name" value="FNR"/>
</dbReference>
<evidence type="ECO:0000256" key="1">
    <source>
        <dbReference type="ARBA" id="ARBA00001974"/>
    </source>
</evidence>
<dbReference type="PANTHER" id="PTHR43314">
    <property type="match status" value="1"/>
</dbReference>
<keyword evidence="6" id="KW-0472">Membrane</keyword>
<comment type="caution">
    <text evidence="8">The sequence shown here is derived from an EMBL/GenBank/DDBJ whole genome shotgun (WGS) entry which is preliminary data.</text>
</comment>
<organism evidence="8 9">
    <name type="scientific">Castilleja foliolosa</name>
    <dbReference type="NCBI Taxonomy" id="1961234"/>
    <lineage>
        <taxon>Eukaryota</taxon>
        <taxon>Viridiplantae</taxon>
        <taxon>Streptophyta</taxon>
        <taxon>Embryophyta</taxon>
        <taxon>Tracheophyta</taxon>
        <taxon>Spermatophyta</taxon>
        <taxon>Magnoliopsida</taxon>
        <taxon>eudicotyledons</taxon>
        <taxon>Gunneridae</taxon>
        <taxon>Pentapetalae</taxon>
        <taxon>asterids</taxon>
        <taxon>lamiids</taxon>
        <taxon>Lamiales</taxon>
        <taxon>Orobanchaceae</taxon>
        <taxon>Pedicularideae</taxon>
        <taxon>Castillejinae</taxon>
        <taxon>Castilleja</taxon>
    </lineage>
</organism>
<evidence type="ECO:0000256" key="3">
    <source>
        <dbReference type="ARBA" id="ARBA00022827"/>
    </source>
</evidence>
<dbReference type="InterPro" id="IPR001709">
    <property type="entry name" value="Flavoprot_Pyr_Nucl_cyt_Rdtase"/>
</dbReference>
<reference evidence="9" key="1">
    <citation type="journal article" date="2024" name="IScience">
        <title>Strigolactones Initiate the Formation of Haustorium-like Structures in Castilleja.</title>
        <authorList>
            <person name="Buerger M."/>
            <person name="Peterson D."/>
            <person name="Chory J."/>
        </authorList>
    </citation>
    <scope>NUCLEOTIDE SEQUENCE [LARGE SCALE GENOMIC DNA]</scope>
</reference>
<evidence type="ECO:0000256" key="4">
    <source>
        <dbReference type="ARBA" id="ARBA00022857"/>
    </source>
</evidence>
<evidence type="ECO:0000313" key="8">
    <source>
        <dbReference type="EMBL" id="KAL3655376.1"/>
    </source>
</evidence>
<dbReference type="AlphaFoldDB" id="A0ABD3EQ33"/>
<keyword evidence="6" id="KW-0812">Transmembrane</keyword>
<keyword evidence="5" id="KW-0560">Oxidoreductase</keyword>
<keyword evidence="2" id="KW-0285">Flavoprotein</keyword>
<evidence type="ECO:0000256" key="2">
    <source>
        <dbReference type="ARBA" id="ARBA00022630"/>
    </source>
</evidence>
<dbReference type="Gene3D" id="3.40.50.80">
    <property type="entry name" value="Nucleotide-binding domain of ferredoxin-NADP reductase (FNR) module"/>
    <property type="match status" value="1"/>
</dbReference>
<gene>
    <name evidence="8" type="ORF">CASFOL_001162</name>
</gene>
<keyword evidence="6" id="KW-1133">Transmembrane helix</keyword>
<sequence length="137" mass="15743">MFLPEDNLNATDIMIGTGTGVGPFRGYLRRMFMEAVRTSKFGGLAWLLLGVANNEACCCTMMSLRLDPHLLMWARLKGMMPVIQDTLKRVLESRGEGWKEKLSQLKKNKQWHVGVYSYCLYCEMAVLLFCILLRTWN</sequence>
<dbReference type="Pfam" id="PF00175">
    <property type="entry name" value="NAD_binding_1"/>
    <property type="match status" value="1"/>
</dbReference>
<feature type="domain" description="Oxidoreductase FAD/NAD(P)-binding" evidence="7">
    <location>
        <begin position="14"/>
        <end position="59"/>
    </location>
</feature>
<dbReference type="InterPro" id="IPR001433">
    <property type="entry name" value="OxRdtase_FAD/NAD-bd"/>
</dbReference>
<evidence type="ECO:0000256" key="6">
    <source>
        <dbReference type="SAM" id="Phobius"/>
    </source>
</evidence>
<evidence type="ECO:0000259" key="7">
    <source>
        <dbReference type="Pfam" id="PF00175"/>
    </source>
</evidence>
<keyword evidence="3" id="KW-0274">FAD</keyword>
<dbReference type="PRINTS" id="PR00371">
    <property type="entry name" value="FPNCR"/>
</dbReference>
<evidence type="ECO:0000313" key="9">
    <source>
        <dbReference type="Proteomes" id="UP001632038"/>
    </source>
</evidence>
<dbReference type="GO" id="GO:0016491">
    <property type="term" value="F:oxidoreductase activity"/>
    <property type="evidence" value="ECO:0007669"/>
    <property type="project" value="UniProtKB-KW"/>
</dbReference>
<accession>A0ABD3EQ33</accession>
<proteinExistence type="predicted"/>
<feature type="transmembrane region" description="Helical" evidence="6">
    <location>
        <begin position="115"/>
        <end position="136"/>
    </location>
</feature>